<dbReference type="InterPro" id="IPR019056">
    <property type="entry name" value="Phage_TAC_6"/>
</dbReference>
<name>A0A1L3JDL9_9SPHN</name>
<evidence type="ECO:0008006" key="3">
    <source>
        <dbReference type="Google" id="ProtNLM"/>
    </source>
</evidence>
<dbReference type="Proteomes" id="UP000242561">
    <property type="component" value="Chromosome"/>
</dbReference>
<reference evidence="1 2" key="1">
    <citation type="submission" date="2016-11" db="EMBL/GenBank/DDBJ databases">
        <title>Sphingorhabdus sp. LPB0140, isolated from marine environment.</title>
        <authorList>
            <person name="Kim E."/>
            <person name="Yi H."/>
        </authorList>
    </citation>
    <scope>NUCLEOTIDE SEQUENCE [LARGE SCALE GENOMIC DNA]</scope>
    <source>
        <strain evidence="1 2">LPB0140</strain>
    </source>
</reference>
<dbReference type="KEGG" id="sphl:LPB140_11080"/>
<proteinExistence type="predicted"/>
<protein>
    <recommendedName>
        <fullName evidence="3">Phage tail assembly chaperone</fullName>
    </recommendedName>
</protein>
<evidence type="ECO:0000313" key="1">
    <source>
        <dbReference type="EMBL" id="APG63238.1"/>
    </source>
</evidence>
<gene>
    <name evidence="1" type="ORF">LPB140_11080</name>
</gene>
<accession>A0A1L3JDL9</accession>
<dbReference type="AlphaFoldDB" id="A0A1L3JDL9"/>
<dbReference type="Pfam" id="PF09550">
    <property type="entry name" value="Phage_TAC_6"/>
    <property type="match status" value="1"/>
</dbReference>
<sequence length="68" mass="7795">MMQSDDYFAGFIMKLHAQLIINFGWTLDQCWQATPSEIAHIFAGLSAPSSPEKYRDIIDKLTKDFPDE</sequence>
<dbReference type="STRING" id="1913578.LPB140_11080"/>
<evidence type="ECO:0000313" key="2">
    <source>
        <dbReference type="Proteomes" id="UP000242561"/>
    </source>
</evidence>
<dbReference type="EMBL" id="CP018154">
    <property type="protein sequence ID" value="APG63238.1"/>
    <property type="molecule type" value="Genomic_DNA"/>
</dbReference>
<keyword evidence="2" id="KW-1185">Reference proteome</keyword>
<organism evidence="1 2">
    <name type="scientific">Sphingorhabdus lutea</name>
    <dbReference type="NCBI Taxonomy" id="1913578"/>
    <lineage>
        <taxon>Bacteria</taxon>
        <taxon>Pseudomonadati</taxon>
        <taxon>Pseudomonadota</taxon>
        <taxon>Alphaproteobacteria</taxon>
        <taxon>Sphingomonadales</taxon>
        <taxon>Sphingomonadaceae</taxon>
        <taxon>Sphingorhabdus</taxon>
    </lineage>
</organism>